<protein>
    <submittedName>
        <fullName evidence="1">Uncharacterized protein</fullName>
    </submittedName>
</protein>
<evidence type="ECO:0000313" key="1">
    <source>
        <dbReference type="EMBL" id="KAF9737668.1"/>
    </source>
</evidence>
<dbReference type="OrthoDB" id="10476513at2759"/>
<dbReference type="AlphaFoldDB" id="A0A9P6GM87"/>
<reference evidence="1" key="1">
    <citation type="journal article" date="2020" name="Mol. Plant Microbe Interact.">
        <title>Genome Sequence of the Biocontrol Agent Coniothyrium minitans strain Conio (IMI 134523).</title>
        <authorList>
            <person name="Patel D."/>
            <person name="Shittu T.A."/>
            <person name="Baroncelli R."/>
            <person name="Muthumeenakshi S."/>
            <person name="Osborne T.H."/>
            <person name="Janganan T.K."/>
            <person name="Sreenivasaprasad S."/>
        </authorList>
    </citation>
    <scope>NUCLEOTIDE SEQUENCE</scope>
    <source>
        <strain evidence="1">Conio</strain>
    </source>
</reference>
<comment type="caution">
    <text evidence="1">The sequence shown here is derived from an EMBL/GenBank/DDBJ whole genome shotgun (WGS) entry which is preliminary data.</text>
</comment>
<accession>A0A9P6GM87</accession>
<evidence type="ECO:0000313" key="2">
    <source>
        <dbReference type="Proteomes" id="UP000756921"/>
    </source>
</evidence>
<proteinExistence type="predicted"/>
<keyword evidence="2" id="KW-1185">Reference proteome</keyword>
<sequence length="119" mass="13551">MFESPRKPKSWRISAIRKSSHGYVPEAWKDGTKRHVSSTQGCSEYRISSETSNAAKSDHLRARRGLNVALQTFSRVPLWLPIQNTIRLFQPTHLLPWHGSVQASSQPLSANHLFARPDY</sequence>
<organism evidence="1 2">
    <name type="scientific">Paraphaeosphaeria minitans</name>
    <dbReference type="NCBI Taxonomy" id="565426"/>
    <lineage>
        <taxon>Eukaryota</taxon>
        <taxon>Fungi</taxon>
        <taxon>Dikarya</taxon>
        <taxon>Ascomycota</taxon>
        <taxon>Pezizomycotina</taxon>
        <taxon>Dothideomycetes</taxon>
        <taxon>Pleosporomycetidae</taxon>
        <taxon>Pleosporales</taxon>
        <taxon>Massarineae</taxon>
        <taxon>Didymosphaeriaceae</taxon>
        <taxon>Paraphaeosphaeria</taxon>
    </lineage>
</organism>
<name>A0A9P6GM87_9PLEO</name>
<dbReference type="Proteomes" id="UP000756921">
    <property type="component" value="Unassembled WGS sequence"/>
</dbReference>
<dbReference type="EMBL" id="WJXW01000004">
    <property type="protein sequence ID" value="KAF9737668.1"/>
    <property type="molecule type" value="Genomic_DNA"/>
</dbReference>
<gene>
    <name evidence="1" type="ORF">PMIN01_05447</name>
</gene>